<keyword evidence="9" id="KW-1185">Reference proteome</keyword>
<comment type="catalytic activity">
    <reaction evidence="1">
        <text>Hydrolysis of (1-&gt;3)-beta-D-glucosidic linkages in (1-&gt;3)-beta-D-glucans.</text>
        <dbReference type="EC" id="3.2.1.39"/>
    </reaction>
</comment>
<dbReference type="InterPro" id="IPR017853">
    <property type="entry name" value="GH"/>
</dbReference>
<dbReference type="PANTHER" id="PTHR32227">
    <property type="entry name" value="GLUCAN ENDO-1,3-BETA-GLUCOSIDASE BG1-RELATED-RELATED"/>
    <property type="match status" value="1"/>
</dbReference>
<dbReference type="PROSITE" id="PS00587">
    <property type="entry name" value="GLYCOSYL_HYDROL_F17"/>
    <property type="match status" value="1"/>
</dbReference>
<dbReference type="Gene3D" id="3.20.20.80">
    <property type="entry name" value="Glycosidases"/>
    <property type="match status" value="1"/>
</dbReference>
<dbReference type="Proteomes" id="UP000323000">
    <property type="component" value="Chromosome 5"/>
</dbReference>
<evidence type="ECO:0000256" key="6">
    <source>
        <dbReference type="RuleBase" id="RU004335"/>
    </source>
</evidence>
<evidence type="ECO:0000313" key="8">
    <source>
        <dbReference type="EMBL" id="TXG61645.1"/>
    </source>
</evidence>
<evidence type="ECO:0000256" key="2">
    <source>
        <dbReference type="ARBA" id="ARBA00008773"/>
    </source>
</evidence>
<dbReference type="FunFam" id="3.20.20.80:FF:000010">
    <property type="entry name" value="glucan endo-1,3-beta-glucosidase, basic"/>
    <property type="match status" value="1"/>
</dbReference>
<dbReference type="EC" id="3.2.1.39" evidence="3"/>
<dbReference type="Pfam" id="PF00332">
    <property type="entry name" value="Glyco_hydro_17"/>
    <property type="match status" value="1"/>
</dbReference>
<accession>A0A5C7HXT3</accession>
<name>A0A5C7HXT3_9ROSI</name>
<evidence type="ECO:0000256" key="7">
    <source>
        <dbReference type="RuleBase" id="RU004336"/>
    </source>
</evidence>
<dbReference type="InterPro" id="IPR000490">
    <property type="entry name" value="Glyco_hydro_17"/>
</dbReference>
<dbReference type="GO" id="GO:0042973">
    <property type="term" value="F:glucan endo-1,3-beta-D-glucosidase activity"/>
    <property type="evidence" value="ECO:0007669"/>
    <property type="project" value="UniProtKB-EC"/>
</dbReference>
<organism evidence="8 9">
    <name type="scientific">Acer yangbiense</name>
    <dbReference type="NCBI Taxonomy" id="1000413"/>
    <lineage>
        <taxon>Eukaryota</taxon>
        <taxon>Viridiplantae</taxon>
        <taxon>Streptophyta</taxon>
        <taxon>Embryophyta</taxon>
        <taxon>Tracheophyta</taxon>
        <taxon>Spermatophyta</taxon>
        <taxon>Magnoliopsida</taxon>
        <taxon>eudicotyledons</taxon>
        <taxon>Gunneridae</taxon>
        <taxon>Pentapetalae</taxon>
        <taxon>rosids</taxon>
        <taxon>malvids</taxon>
        <taxon>Sapindales</taxon>
        <taxon>Sapindaceae</taxon>
        <taxon>Hippocastanoideae</taxon>
        <taxon>Acereae</taxon>
        <taxon>Acer</taxon>
    </lineage>
</organism>
<dbReference type="EMBL" id="VAHF01000005">
    <property type="protein sequence ID" value="TXG61645.1"/>
    <property type="molecule type" value="Genomic_DNA"/>
</dbReference>
<dbReference type="AlphaFoldDB" id="A0A5C7HXT3"/>
<dbReference type="SUPFAM" id="SSF51445">
    <property type="entry name" value="(Trans)glycosidases"/>
    <property type="match status" value="1"/>
</dbReference>
<gene>
    <name evidence="8" type="ORF">EZV62_013008</name>
</gene>
<evidence type="ECO:0000256" key="4">
    <source>
        <dbReference type="ARBA" id="ARBA00022801"/>
    </source>
</evidence>
<dbReference type="OrthoDB" id="941679at2759"/>
<dbReference type="InterPro" id="IPR044965">
    <property type="entry name" value="Glyco_hydro_17_plant"/>
</dbReference>
<protein>
    <recommendedName>
        <fullName evidence="3">glucan endo-1,3-beta-D-glucosidase</fullName>
        <ecNumber evidence="3">3.2.1.39</ecNumber>
    </recommendedName>
</protein>
<proteinExistence type="inferred from homology"/>
<keyword evidence="4 7" id="KW-0378">Hydrolase</keyword>
<evidence type="ECO:0000256" key="3">
    <source>
        <dbReference type="ARBA" id="ARBA00012780"/>
    </source>
</evidence>
<reference evidence="9" key="1">
    <citation type="journal article" date="2019" name="Gigascience">
        <title>De novo genome assembly of the endangered Acer yangbiense, a plant species with extremely small populations endemic to Yunnan Province, China.</title>
        <authorList>
            <person name="Yang J."/>
            <person name="Wariss H.M."/>
            <person name="Tao L."/>
            <person name="Zhang R."/>
            <person name="Yun Q."/>
            <person name="Hollingsworth P."/>
            <person name="Dao Z."/>
            <person name="Luo G."/>
            <person name="Guo H."/>
            <person name="Ma Y."/>
            <person name="Sun W."/>
        </authorList>
    </citation>
    <scope>NUCLEOTIDE SEQUENCE [LARGE SCALE GENOMIC DNA]</scope>
    <source>
        <strain evidence="9">cv. Malutang</strain>
    </source>
</reference>
<comment type="caution">
    <text evidence="8">The sequence shown here is derived from an EMBL/GenBank/DDBJ whole genome shotgun (WGS) entry which is preliminary data.</text>
</comment>
<comment type="similarity">
    <text evidence="2 6">Belongs to the glycosyl hydrolase 17 family.</text>
</comment>
<keyword evidence="5 7" id="KW-0326">Glycosidase</keyword>
<sequence>MPKVDLSTSGDGGSVHLKLVWWICSTSSSAHMVDLSGEGISVLVQARTVLIVTRSQAVLIVVATIAAALHNQIQIAEADDIGVCYGMLGDNLPPATDVVNLYKNYGIGKTRLFDPNPAALNDLKGNNIPVYLGIRNEDLPNLAASPDAVTAWLATNVEPYIKDENLGIPIITVGNEVIPGPYAENVLPVMQSLQNILRSKGLTGITVSTVLSGDALASSCPPSSGAFKQEVSETMKGILNFLSQQTAGSPLCINVYPYFAYASDPVNVGLDYAQFTATEPVVIGGDLKYYNLFDAMVDSFIWAMEKEGVSDVKVLISESGWPSAGNGKLTTPQLAATYNKNFKDHILSLKGTPKRPNMYIEGFIFATFNENQKPAGVEQNFGLFYPNMEPVYPVFT</sequence>
<dbReference type="GO" id="GO:0005975">
    <property type="term" value="P:carbohydrate metabolic process"/>
    <property type="evidence" value="ECO:0007669"/>
    <property type="project" value="InterPro"/>
</dbReference>
<evidence type="ECO:0000313" key="9">
    <source>
        <dbReference type="Proteomes" id="UP000323000"/>
    </source>
</evidence>
<evidence type="ECO:0000256" key="1">
    <source>
        <dbReference type="ARBA" id="ARBA00000382"/>
    </source>
</evidence>
<evidence type="ECO:0000256" key="5">
    <source>
        <dbReference type="ARBA" id="ARBA00023295"/>
    </source>
</evidence>